<evidence type="ECO:0000256" key="2">
    <source>
        <dbReference type="ARBA" id="ARBA00022927"/>
    </source>
</evidence>
<dbReference type="AlphaFoldDB" id="A0A8S9X329"/>
<dbReference type="PANTHER" id="PTHR13258:SF0">
    <property type="entry name" value="SYNDETIN"/>
    <property type="match status" value="1"/>
</dbReference>
<feature type="domain" description="Syndetin C-terminal" evidence="4">
    <location>
        <begin position="687"/>
        <end position="920"/>
    </location>
</feature>
<dbReference type="Pfam" id="PF10475">
    <property type="entry name" value="Vps54_N"/>
    <property type="match status" value="1"/>
</dbReference>
<dbReference type="InterPro" id="IPR019515">
    <property type="entry name" value="VPS54_N"/>
</dbReference>
<dbReference type="InterPro" id="IPR040047">
    <property type="entry name" value="VPS50"/>
</dbReference>
<keyword evidence="1" id="KW-0813">Transport</keyword>
<dbReference type="PANTHER" id="PTHR13258">
    <property type="entry name" value="SYNDETIN"/>
    <property type="match status" value="1"/>
</dbReference>
<evidence type="ECO:0000313" key="6">
    <source>
        <dbReference type="EMBL" id="KAF6203550.1"/>
    </source>
</evidence>
<keyword evidence="2" id="KW-0653">Protein transport</keyword>
<accession>A0A8S9X329</accession>
<dbReference type="GO" id="GO:0005829">
    <property type="term" value="C:cytosol"/>
    <property type="evidence" value="ECO:0007669"/>
    <property type="project" value="GOC"/>
</dbReference>
<organism evidence="6 7">
    <name type="scientific">Apolygus lucorum</name>
    <name type="common">Small green plant bug</name>
    <name type="synonym">Lygocoris lucorum</name>
    <dbReference type="NCBI Taxonomy" id="248454"/>
    <lineage>
        <taxon>Eukaryota</taxon>
        <taxon>Metazoa</taxon>
        <taxon>Ecdysozoa</taxon>
        <taxon>Arthropoda</taxon>
        <taxon>Hexapoda</taxon>
        <taxon>Insecta</taxon>
        <taxon>Pterygota</taxon>
        <taxon>Neoptera</taxon>
        <taxon>Paraneoptera</taxon>
        <taxon>Hemiptera</taxon>
        <taxon>Heteroptera</taxon>
        <taxon>Panheteroptera</taxon>
        <taxon>Cimicomorpha</taxon>
        <taxon>Miridae</taxon>
        <taxon>Mirini</taxon>
        <taxon>Apolygus</taxon>
    </lineage>
</organism>
<reference evidence="6" key="1">
    <citation type="journal article" date="2021" name="Mol. Ecol. Resour.">
        <title>Apolygus lucorum genome provides insights into omnivorousness and mesophyll feeding.</title>
        <authorList>
            <person name="Liu Y."/>
            <person name="Liu H."/>
            <person name="Wang H."/>
            <person name="Huang T."/>
            <person name="Liu B."/>
            <person name="Yang B."/>
            <person name="Yin L."/>
            <person name="Li B."/>
            <person name="Zhang Y."/>
            <person name="Zhang S."/>
            <person name="Jiang F."/>
            <person name="Zhang X."/>
            <person name="Ren Y."/>
            <person name="Wang B."/>
            <person name="Wang S."/>
            <person name="Lu Y."/>
            <person name="Wu K."/>
            <person name="Fan W."/>
            <person name="Wang G."/>
        </authorList>
    </citation>
    <scope>NUCLEOTIDE SEQUENCE</scope>
    <source>
        <strain evidence="6">12Hb</strain>
    </source>
</reference>
<dbReference type="GO" id="GO:0000149">
    <property type="term" value="F:SNARE binding"/>
    <property type="evidence" value="ECO:0007669"/>
    <property type="project" value="TreeGrafter"/>
</dbReference>
<keyword evidence="3" id="KW-0175">Coiled coil</keyword>
<evidence type="ECO:0000259" key="5">
    <source>
        <dbReference type="Pfam" id="PF10475"/>
    </source>
</evidence>
<feature type="domain" description="Vacuolar protein sorting-associated protein 54 N-terminal" evidence="5">
    <location>
        <begin position="58"/>
        <end position="347"/>
    </location>
</feature>
<sequence length="928" mass="106328">MEKVDELKSKFLDLIQGNAKIPVVGHLPDYESLHQEKALDVSTSNSQQPERPSDQEILESIDQKYFTIDQDFDAGRYELGKIENMSNTDKIEEYLQQLRQQQLVVSNNVLQMILEKQTSCQEEFNNVVDVEKCVEDALLSVKESRAKLETATRHFTTASLGILANYRKRTLVQQLLRYLKTIKTMHETESRMPDLFKNGDYSGAIDLLLECQRVAARYRHFTCIDALSSKLQDTLVMAEEHLDGALSTMCQGFDQSVYKELQSAYALLGKTEVAIDQLHMHFISAVQKKSCFVVQSYSVIEVSSSEDKKLYPQLCKDIPEEHFIPCLLTLCKALWQIILSYHKVVTWHLRNPREKKSDAGFEANYNEQYVKNKLNSGLAKLWQDVQTKVSSLVLAANISNYKIDDFLEVLSILHRFSQIGEELCDSESKEVADSVRTQSICYFNKFHADKLDDLKVFLENEAWTPCPVREDFTCLHLQEFRGLRSCVEQCAGISGRHNDSSVDGSSTGANFFNRFPDPKGPTPFDMSFHPDSRDEHIMSSVNEDMSGYYSEESEEDVAVSSVGVHTDKHSKFGTAPTNGCRLLTNTTLSVLRLCGKYLQMSRLLRSISVEVVSALTQLFEYYLYTIHTFFASDTPNCLCPNVSSLKLVSVIKRIKESLLQNESQDLDVTVDEALVSPMVDLQTSETLYGLRERVVAVESLIFLAQEFEFLKKYLEQLLESQGSSIHYLQQFYSQTVSVAHEMRKPVYACVAWRCVDSRQVLAMMSKVDWEIKEIMSEHSKYVDFIFQELHNFQKGLMEVDSTIQIPEPSVNAIWECLVMLIAHLFVEGFASSKKCSTAGRALMQLDFAQYITKLEKLCPLRPFPYYEFVEAYVKAYYQIEDDLENWIKEHSEYSSKQQLAVVSSACHTKKNRQRLTAFIEDMEKKDNR</sequence>
<evidence type="ECO:0000313" key="7">
    <source>
        <dbReference type="Proteomes" id="UP000466442"/>
    </source>
</evidence>
<dbReference type="GO" id="GO:0015031">
    <property type="term" value="P:protein transport"/>
    <property type="evidence" value="ECO:0007669"/>
    <property type="project" value="UniProtKB-KW"/>
</dbReference>
<proteinExistence type="predicted"/>
<dbReference type="GO" id="GO:0032456">
    <property type="term" value="P:endocytic recycling"/>
    <property type="evidence" value="ECO:0007669"/>
    <property type="project" value="InterPro"/>
</dbReference>
<evidence type="ECO:0008006" key="8">
    <source>
        <dbReference type="Google" id="ProtNLM"/>
    </source>
</evidence>
<gene>
    <name evidence="6" type="ORF">GE061_001882</name>
</gene>
<evidence type="ECO:0000256" key="1">
    <source>
        <dbReference type="ARBA" id="ARBA00022448"/>
    </source>
</evidence>
<dbReference type="GO" id="GO:1990745">
    <property type="term" value="C:EARP complex"/>
    <property type="evidence" value="ECO:0007669"/>
    <property type="project" value="InterPro"/>
</dbReference>
<keyword evidence="7" id="KW-1185">Reference proteome</keyword>
<evidence type="ECO:0000259" key="4">
    <source>
        <dbReference type="Pfam" id="PF10474"/>
    </source>
</evidence>
<dbReference type="GO" id="GO:0042147">
    <property type="term" value="P:retrograde transport, endosome to Golgi"/>
    <property type="evidence" value="ECO:0007669"/>
    <property type="project" value="InterPro"/>
</dbReference>
<dbReference type="Pfam" id="PF10474">
    <property type="entry name" value="Syndetin_C"/>
    <property type="match status" value="1"/>
</dbReference>
<protein>
    <recommendedName>
        <fullName evidence="8">Coiled-coil domain-containing protein 132</fullName>
    </recommendedName>
</protein>
<dbReference type="InterPro" id="IPR019514">
    <property type="entry name" value="Syndetin_C"/>
</dbReference>
<dbReference type="EMBL" id="WIXP02000010">
    <property type="protein sequence ID" value="KAF6203550.1"/>
    <property type="molecule type" value="Genomic_DNA"/>
</dbReference>
<evidence type="ECO:0000256" key="3">
    <source>
        <dbReference type="ARBA" id="ARBA00023054"/>
    </source>
</evidence>
<dbReference type="OrthoDB" id="10263345at2759"/>
<comment type="caution">
    <text evidence="6">The sequence shown here is derived from an EMBL/GenBank/DDBJ whole genome shotgun (WGS) entry which is preliminary data.</text>
</comment>
<dbReference type="Proteomes" id="UP000466442">
    <property type="component" value="Unassembled WGS sequence"/>
</dbReference>
<name>A0A8S9X329_APOLU</name>